<dbReference type="InterPro" id="IPR043729">
    <property type="entry name" value="DUF5672"/>
</dbReference>
<reference evidence="2 3" key="1">
    <citation type="submission" date="2017-02" db="EMBL/GenBank/DDBJ databases">
        <title>Draft genome sequence of Moraxella pluranimalium CCUG 54913T type strain.</title>
        <authorList>
            <person name="Salva-Serra F."/>
            <person name="Engstrom-Jakobsson H."/>
            <person name="Thorell K."/>
            <person name="Jaen-Luchoro D."/>
            <person name="Gonzales-Siles L."/>
            <person name="Karlsson R."/>
            <person name="Yazdan S."/>
            <person name="Boulund F."/>
            <person name="Johnning A."/>
            <person name="Engstrand L."/>
            <person name="Kristiansson E."/>
            <person name="Moore E."/>
        </authorList>
    </citation>
    <scope>NUCLEOTIDE SEQUENCE [LARGE SCALE GENOMIC DNA]</scope>
    <source>
        <strain evidence="2 3">CCUG 54913</strain>
    </source>
</reference>
<dbReference type="AlphaFoldDB" id="A0A1T0CPA6"/>
<name>A0A1T0CPA6_9GAMM</name>
<gene>
    <name evidence="2" type="ORF">B0680_05170</name>
</gene>
<dbReference type="Proteomes" id="UP000189800">
    <property type="component" value="Unassembled WGS sequence"/>
</dbReference>
<feature type="domain" description="DUF5672" evidence="1">
    <location>
        <begin position="83"/>
        <end position="251"/>
    </location>
</feature>
<sequence length="304" mass="34482">MSQKSTPSITIISVTGHQGYAQGSVYAIERSYTELQKKLPKDSLSCILVSPDKPEHLPEHIMHLVCKPFSYLEYNLFILYALDQLVETDFALIVQNDGFVVDGDNWRDEFFEYDYIGAPVYGLYEMLDDGKVKNHQGDACDEYLHDMPSNFIDVQNGGFSLRSKKLLGMPRKLGIKWQVNIPKFFSAQPLSLDFESVSHNEDIYLCLMIRKQLLAQGIRFAPLKTACYFACESTIVHQILDIPRKQVLGCHAFGHLVLTDTKTLRMVKKMRMSQSNPATNALCNWLLGADLSINVPKAFLQSDD</sequence>
<accession>A0A1T0CPA6</accession>
<evidence type="ECO:0000313" key="2">
    <source>
        <dbReference type="EMBL" id="OOS24175.1"/>
    </source>
</evidence>
<dbReference type="EMBL" id="MUYU01000012">
    <property type="protein sequence ID" value="OOS24175.1"/>
    <property type="molecule type" value="Genomic_DNA"/>
</dbReference>
<evidence type="ECO:0000259" key="1">
    <source>
        <dbReference type="Pfam" id="PF18922"/>
    </source>
</evidence>
<dbReference type="OrthoDB" id="7391526at2"/>
<dbReference type="RefSeq" id="WP_078254031.1">
    <property type="nucleotide sequence ID" value="NZ_MUYU01000012.1"/>
</dbReference>
<comment type="caution">
    <text evidence="2">The sequence shown here is derived from an EMBL/GenBank/DDBJ whole genome shotgun (WGS) entry which is preliminary data.</text>
</comment>
<proteinExistence type="predicted"/>
<evidence type="ECO:0000313" key="3">
    <source>
        <dbReference type="Proteomes" id="UP000189800"/>
    </source>
</evidence>
<keyword evidence="3" id="KW-1185">Reference proteome</keyword>
<protein>
    <recommendedName>
        <fullName evidence="1">DUF5672 domain-containing protein</fullName>
    </recommendedName>
</protein>
<organism evidence="2 3">
    <name type="scientific">Moraxella pluranimalium</name>
    <dbReference type="NCBI Taxonomy" id="470453"/>
    <lineage>
        <taxon>Bacteria</taxon>
        <taxon>Pseudomonadati</taxon>
        <taxon>Pseudomonadota</taxon>
        <taxon>Gammaproteobacteria</taxon>
        <taxon>Moraxellales</taxon>
        <taxon>Moraxellaceae</taxon>
        <taxon>Moraxella</taxon>
    </lineage>
</organism>
<dbReference type="Pfam" id="PF18922">
    <property type="entry name" value="DUF5672"/>
    <property type="match status" value="1"/>
</dbReference>